<evidence type="ECO:0000256" key="1">
    <source>
        <dbReference type="SAM" id="MobiDB-lite"/>
    </source>
</evidence>
<protein>
    <submittedName>
        <fullName evidence="3">ATP synthase subunit delta</fullName>
    </submittedName>
</protein>
<organism evidence="3">
    <name type="scientific">Anthurium amnicola</name>
    <dbReference type="NCBI Taxonomy" id="1678845"/>
    <lineage>
        <taxon>Eukaryota</taxon>
        <taxon>Viridiplantae</taxon>
        <taxon>Streptophyta</taxon>
        <taxon>Embryophyta</taxon>
        <taxon>Tracheophyta</taxon>
        <taxon>Spermatophyta</taxon>
        <taxon>Magnoliopsida</taxon>
        <taxon>Liliopsida</taxon>
        <taxon>Araceae</taxon>
        <taxon>Pothoideae</taxon>
        <taxon>Potheae</taxon>
        <taxon>Anthurium</taxon>
    </lineage>
</organism>
<feature type="domain" description="DUF1995" evidence="2">
    <location>
        <begin position="76"/>
        <end position="317"/>
    </location>
</feature>
<feature type="compositionally biased region" description="Polar residues" evidence="1">
    <location>
        <begin position="57"/>
        <end position="72"/>
    </location>
</feature>
<dbReference type="InterPro" id="IPR018962">
    <property type="entry name" value="DUF1995"/>
</dbReference>
<gene>
    <name evidence="3" type="primary">atpH_11</name>
    <name evidence="3" type="ORF">g.50489</name>
</gene>
<accession>A0A1D1YT92</accession>
<dbReference type="PANTHER" id="PTHR36365:SF1">
    <property type="entry name" value="OS05G0500400 PROTEIN"/>
    <property type="match status" value="1"/>
</dbReference>
<sequence length="349" mass="38427">MAANLFKSLPARTQPRIPHPPPQPNPKTQFSSHAIAHRRRPLFPSRDPSRRSRVHLSLSQARQQELPSSSDGFSPPITREEAVLQAKICLSTTLQKPLNNAILLPSKKLKRQKQPRFRVEIPVVDDSPSSLVQLAFDIFSDMPIRRKGAKPCVLILWPDATLAESGQQSLAGAAGSLELVVVSSELGAVTRGVLGSADLGVFIAPEARLLDQMRVVSDGLYPKPVVLFNPRWGFEEERGFDVGLGAFAGSFEVVYSFLGLEVKGLLSRRKGVVFRWVRDGVFSGEGWVVLVDDETKKGEMKVVTRFKKRPSIGEVENVLYNLMAANSPVTKSVKFVKDLVSNVTGRNGK</sequence>
<evidence type="ECO:0000313" key="3">
    <source>
        <dbReference type="EMBL" id="JAT57851.1"/>
    </source>
</evidence>
<evidence type="ECO:0000259" key="2">
    <source>
        <dbReference type="Pfam" id="PF09353"/>
    </source>
</evidence>
<feature type="region of interest" description="Disordered" evidence="1">
    <location>
        <begin position="1"/>
        <end position="75"/>
    </location>
</feature>
<dbReference type="Pfam" id="PF09353">
    <property type="entry name" value="DUF1995"/>
    <property type="match status" value="1"/>
</dbReference>
<dbReference type="GO" id="GO:0009507">
    <property type="term" value="C:chloroplast"/>
    <property type="evidence" value="ECO:0007669"/>
    <property type="project" value="TreeGrafter"/>
</dbReference>
<name>A0A1D1YT92_9ARAE</name>
<dbReference type="EMBL" id="GDJX01010085">
    <property type="protein sequence ID" value="JAT57851.1"/>
    <property type="molecule type" value="Transcribed_RNA"/>
</dbReference>
<proteinExistence type="predicted"/>
<dbReference type="PANTHER" id="PTHR36365">
    <property type="entry name" value="OS05G0500400 PROTEIN"/>
    <property type="match status" value="1"/>
</dbReference>
<dbReference type="AlphaFoldDB" id="A0A1D1YT92"/>
<reference evidence="3" key="1">
    <citation type="submission" date="2015-07" db="EMBL/GenBank/DDBJ databases">
        <title>Transcriptome Assembly of Anthurium amnicola.</title>
        <authorList>
            <person name="Suzuki J."/>
        </authorList>
    </citation>
    <scope>NUCLEOTIDE SEQUENCE</scope>
</reference>